<name>A0A212LWQ4_9FIRM</name>
<proteinExistence type="inferred from homology"/>
<dbReference type="SUPFAM" id="SSF51905">
    <property type="entry name" value="FAD/NAD(P)-binding domain"/>
    <property type="match status" value="1"/>
</dbReference>
<keyword evidence="5" id="KW-0560">Oxidoreductase</keyword>
<protein>
    <submittedName>
        <fullName evidence="7">Putative oxidoreductase subunit with FAD/NAD(P)-binding domain</fullName>
    </submittedName>
</protein>
<dbReference type="InterPro" id="IPR039651">
    <property type="entry name" value="FixC-like"/>
</dbReference>
<comment type="similarity">
    <text evidence="2">Belongs to the ETF-QO/FixC family.</text>
</comment>
<comment type="cofactor">
    <cofactor evidence="1">
        <name>FAD</name>
        <dbReference type="ChEBI" id="CHEBI:57692"/>
    </cofactor>
</comment>
<accession>A0A212LWQ4</accession>
<dbReference type="Gene3D" id="3.50.50.60">
    <property type="entry name" value="FAD/NAD(P)-binding domain"/>
    <property type="match status" value="1"/>
</dbReference>
<dbReference type="EMBL" id="FMJE01000004">
    <property type="protein sequence ID" value="SCM81910.1"/>
    <property type="molecule type" value="Genomic_DNA"/>
</dbReference>
<reference evidence="7" key="1">
    <citation type="submission" date="2016-08" db="EMBL/GenBank/DDBJ databases">
        <authorList>
            <person name="Seilhamer J.J."/>
        </authorList>
    </citation>
    <scope>NUCLEOTIDE SEQUENCE</scope>
    <source>
        <strain evidence="7">86</strain>
    </source>
</reference>
<dbReference type="SUPFAM" id="SSF54373">
    <property type="entry name" value="FAD-linked reductases, C-terminal domain"/>
    <property type="match status" value="1"/>
</dbReference>
<evidence type="ECO:0000256" key="5">
    <source>
        <dbReference type="ARBA" id="ARBA00023002"/>
    </source>
</evidence>
<dbReference type="PANTHER" id="PTHR43624:SF2">
    <property type="entry name" value="ELECTRON TRANSFER FLAVOPROTEIN-QUINONE OXIDOREDUCTASE YDIS-RELATED"/>
    <property type="match status" value="1"/>
</dbReference>
<dbReference type="PRINTS" id="PR00420">
    <property type="entry name" value="RNGMNOXGNASE"/>
</dbReference>
<dbReference type="InterPro" id="IPR036188">
    <property type="entry name" value="FAD/NAD-bd_sf"/>
</dbReference>
<sequence>MAEEKFDAIIVGGGIAGTIASYLLAKEGLEVLLVERGNFAGSKNVSGGRIYSHSLEKIFPNFAQEAPVERKIVREKISLMTESSSVTLDFYSDALGKQGSDAYSVLRSVFDQWLAEKAEEAGVQIITGIRVDDLIMRDGKVCGVIAGGDELEANVTILADGVNSTLAQKIGLRGELAPNQVSVGAKEVIELPGNVINDRFNCRDGEGSSWLFAGVPSGGRIGGGFLYTNKESISMGIVCTLSDLVNSEKTVPQLLEDFKQHPIIEPLIKGGKIVEYSGHLVPEGGLEMVPKLVGDGVLVVGDAAGFCINVGYAVRGMDLAVTSAECAAKAVLAAKEEQDYSEASLNAYRANLDGSYLMKDLHLFKKLPHFMENTPRIFNGYPQMVADILNDMFVVSGQPATPPMKTAFKHVRKIGITNLIMDGLRGARSI</sequence>
<gene>
    <name evidence="7" type="primary">ydiS</name>
    <name evidence="7" type="ORF">KL86SPO_40395</name>
</gene>
<dbReference type="Pfam" id="PF26311">
    <property type="entry name" value="ETF-QO_FixC_C"/>
    <property type="match status" value="1"/>
</dbReference>
<dbReference type="AlphaFoldDB" id="A0A212LWQ4"/>
<evidence type="ECO:0000313" key="7">
    <source>
        <dbReference type="EMBL" id="SCM81910.1"/>
    </source>
</evidence>
<dbReference type="NCBIfam" id="NF007450">
    <property type="entry name" value="PRK10015.1"/>
    <property type="match status" value="1"/>
</dbReference>
<keyword evidence="3" id="KW-0285">Flavoprotein</keyword>
<dbReference type="RefSeq" id="WP_288184759.1">
    <property type="nucleotide sequence ID" value="NZ_LT608335.1"/>
</dbReference>
<dbReference type="InterPro" id="IPR059103">
    <property type="entry name" value="FixC-like_C"/>
</dbReference>
<evidence type="ECO:0000256" key="2">
    <source>
        <dbReference type="ARBA" id="ARBA00006796"/>
    </source>
</evidence>
<evidence type="ECO:0000256" key="3">
    <source>
        <dbReference type="ARBA" id="ARBA00022630"/>
    </source>
</evidence>
<keyword evidence="4" id="KW-0274">FAD</keyword>
<dbReference type="Pfam" id="PF12831">
    <property type="entry name" value="FAD_oxidored"/>
    <property type="match status" value="1"/>
</dbReference>
<organism evidence="7">
    <name type="scientific">uncultured Sporomusa sp</name>
    <dbReference type="NCBI Taxonomy" id="307249"/>
    <lineage>
        <taxon>Bacteria</taxon>
        <taxon>Bacillati</taxon>
        <taxon>Bacillota</taxon>
        <taxon>Negativicutes</taxon>
        <taxon>Selenomonadales</taxon>
        <taxon>Sporomusaceae</taxon>
        <taxon>Sporomusa</taxon>
        <taxon>environmental samples</taxon>
    </lineage>
</organism>
<evidence type="ECO:0000256" key="4">
    <source>
        <dbReference type="ARBA" id="ARBA00022827"/>
    </source>
</evidence>
<evidence type="ECO:0000259" key="6">
    <source>
        <dbReference type="Pfam" id="PF26311"/>
    </source>
</evidence>
<evidence type="ECO:0000256" key="1">
    <source>
        <dbReference type="ARBA" id="ARBA00001974"/>
    </source>
</evidence>
<dbReference type="GO" id="GO:0016491">
    <property type="term" value="F:oxidoreductase activity"/>
    <property type="evidence" value="ECO:0007669"/>
    <property type="project" value="UniProtKB-KW"/>
</dbReference>
<feature type="domain" description="FixC-like C-terminal" evidence="6">
    <location>
        <begin position="367"/>
        <end position="429"/>
    </location>
</feature>
<dbReference type="PANTHER" id="PTHR43624">
    <property type="entry name" value="ELECTRON TRANSFER FLAVOPROTEIN-QUINONE OXIDOREDUCTASE YDIS-RELATED"/>
    <property type="match status" value="1"/>
</dbReference>